<gene>
    <name evidence="2" type="ORF">ACD_2C00119G0002</name>
</gene>
<feature type="transmembrane region" description="Helical" evidence="1">
    <location>
        <begin position="16"/>
        <end position="37"/>
    </location>
</feature>
<keyword evidence="1" id="KW-0472">Membrane</keyword>
<reference evidence="2" key="1">
    <citation type="journal article" date="2012" name="Science">
        <title>Fermentation, hydrogen, and sulfur metabolism in multiple uncultivated bacterial phyla.</title>
        <authorList>
            <person name="Wrighton K.C."/>
            <person name="Thomas B.C."/>
            <person name="Sharon I."/>
            <person name="Miller C.S."/>
            <person name="Castelle C.J."/>
            <person name="VerBerkmoes N.C."/>
            <person name="Wilkins M.J."/>
            <person name="Hettich R.L."/>
            <person name="Lipton M.S."/>
            <person name="Williams K.H."/>
            <person name="Long P.E."/>
            <person name="Banfield J.F."/>
        </authorList>
    </citation>
    <scope>NUCLEOTIDE SEQUENCE [LARGE SCALE GENOMIC DNA]</scope>
</reference>
<keyword evidence="1" id="KW-1133">Transmembrane helix</keyword>
<sequence>MIFWFQNKIKDSIKSYIFYIFLTLLLADFFILGIKFYNITHKAQIRQIKYGVEYIVKNSESGDYILVIWDLLWTNKLSEIKSREYADEKSDISYIVVPSLNRSRYSEINEDNFLDAISSDSDVILPDNFCIRDWDKIKGKKIYSETNLTPGPYCQSEPQTQLLVKLLLQYKPRKAILLYDVKWYIEQVGTFTEYLDENKIDYEFLSSK</sequence>
<evidence type="ECO:0000313" key="2">
    <source>
        <dbReference type="EMBL" id="EKE29691.1"/>
    </source>
</evidence>
<proteinExistence type="predicted"/>
<protein>
    <submittedName>
        <fullName evidence="2">Uncharacterized protein</fullName>
    </submittedName>
</protein>
<keyword evidence="1" id="KW-0812">Transmembrane</keyword>
<dbReference type="EMBL" id="AMFJ01000119">
    <property type="protein sequence ID" value="EKE29691.1"/>
    <property type="molecule type" value="Genomic_DNA"/>
</dbReference>
<evidence type="ECO:0000256" key="1">
    <source>
        <dbReference type="SAM" id="Phobius"/>
    </source>
</evidence>
<dbReference type="AlphaFoldDB" id="K2FER9"/>
<organism evidence="2">
    <name type="scientific">uncultured bacterium</name>
    <name type="common">gcode 4</name>
    <dbReference type="NCBI Taxonomy" id="1234023"/>
    <lineage>
        <taxon>Bacteria</taxon>
        <taxon>environmental samples</taxon>
    </lineage>
</organism>
<accession>K2FER9</accession>
<name>K2FER9_9BACT</name>
<comment type="caution">
    <text evidence="2">The sequence shown here is derived from an EMBL/GenBank/DDBJ whole genome shotgun (WGS) entry which is preliminary data.</text>
</comment>